<protein>
    <submittedName>
        <fullName evidence="1">Uncharacterized protein</fullName>
    </submittedName>
</protein>
<name>A0A1H8GFC7_9SPHI</name>
<evidence type="ECO:0000313" key="2">
    <source>
        <dbReference type="Proteomes" id="UP000198942"/>
    </source>
</evidence>
<keyword evidence="2" id="KW-1185">Reference proteome</keyword>
<proteinExistence type="predicted"/>
<dbReference type="Proteomes" id="UP000198942">
    <property type="component" value="Unassembled WGS sequence"/>
</dbReference>
<dbReference type="EMBL" id="FOCL01000003">
    <property type="protein sequence ID" value="SEN42018.1"/>
    <property type="molecule type" value="Genomic_DNA"/>
</dbReference>
<dbReference type="AlphaFoldDB" id="A0A1H8GFC7"/>
<accession>A0A1H8GFC7</accession>
<gene>
    <name evidence="1" type="ORF">SAMN05192574_103103</name>
</gene>
<reference evidence="2" key="1">
    <citation type="submission" date="2016-10" db="EMBL/GenBank/DDBJ databases">
        <authorList>
            <person name="Varghese N."/>
            <person name="Submissions S."/>
        </authorList>
    </citation>
    <scope>NUCLEOTIDE SEQUENCE [LARGE SCALE GENOMIC DNA]</scope>
    <source>
        <strain evidence="2">Gh-48</strain>
    </source>
</reference>
<dbReference type="STRING" id="551995.SAMN05192574_103103"/>
<organism evidence="1 2">
    <name type="scientific">Mucilaginibacter gossypiicola</name>
    <dbReference type="NCBI Taxonomy" id="551995"/>
    <lineage>
        <taxon>Bacteria</taxon>
        <taxon>Pseudomonadati</taxon>
        <taxon>Bacteroidota</taxon>
        <taxon>Sphingobacteriia</taxon>
        <taxon>Sphingobacteriales</taxon>
        <taxon>Sphingobacteriaceae</taxon>
        <taxon>Mucilaginibacter</taxon>
    </lineage>
</organism>
<evidence type="ECO:0000313" key="1">
    <source>
        <dbReference type="EMBL" id="SEN42018.1"/>
    </source>
</evidence>
<sequence length="34" mass="4041">MLLAFVFQATVIYKNIFKDKVQFCNHSLFLTMTQ</sequence>